<sequence>MVVTSLPDDLAPAKRPTAGGPRQAPGPTGQVCTGSPVSISSR</sequence>
<dbReference type="Proteomes" id="UP000556436">
    <property type="component" value="Unassembled WGS sequence"/>
</dbReference>
<evidence type="ECO:0000256" key="1">
    <source>
        <dbReference type="SAM" id="MobiDB-lite"/>
    </source>
</evidence>
<comment type="caution">
    <text evidence="2">The sequence shown here is derived from an EMBL/GenBank/DDBJ whole genome shotgun (WGS) entry which is preliminary data.</text>
</comment>
<protein>
    <submittedName>
        <fullName evidence="2">Uncharacterized protein</fullName>
    </submittedName>
</protein>
<gene>
    <name evidence="2" type="ORF">FHS38_004872</name>
</gene>
<organism evidence="2 3">
    <name type="scientific">Streptomyces netropsis</name>
    <name type="common">Streptoverticillium netropsis</name>
    <dbReference type="NCBI Taxonomy" id="55404"/>
    <lineage>
        <taxon>Bacteria</taxon>
        <taxon>Bacillati</taxon>
        <taxon>Actinomycetota</taxon>
        <taxon>Actinomycetes</taxon>
        <taxon>Kitasatosporales</taxon>
        <taxon>Streptomycetaceae</taxon>
        <taxon>Streptomyces</taxon>
    </lineage>
</organism>
<proteinExistence type="predicted"/>
<dbReference type="EMBL" id="JACHJG010000011">
    <property type="protein sequence ID" value="MBB4888797.1"/>
    <property type="molecule type" value="Genomic_DNA"/>
</dbReference>
<keyword evidence="3" id="KW-1185">Reference proteome</keyword>
<evidence type="ECO:0000313" key="2">
    <source>
        <dbReference type="EMBL" id="MBB4888797.1"/>
    </source>
</evidence>
<accession>A0A7W7PGG1</accession>
<feature type="compositionally biased region" description="Polar residues" evidence="1">
    <location>
        <begin position="30"/>
        <end position="42"/>
    </location>
</feature>
<name>A0A7W7PGG1_STRNE</name>
<feature type="region of interest" description="Disordered" evidence="1">
    <location>
        <begin position="1"/>
        <end position="42"/>
    </location>
</feature>
<dbReference type="AlphaFoldDB" id="A0A7W7PGG1"/>
<evidence type="ECO:0000313" key="3">
    <source>
        <dbReference type="Proteomes" id="UP000556436"/>
    </source>
</evidence>
<reference evidence="2 3" key="1">
    <citation type="submission" date="2020-08" db="EMBL/GenBank/DDBJ databases">
        <title>Genomic Encyclopedia of Type Strains, Phase III (KMG-III): the genomes of soil and plant-associated and newly described type strains.</title>
        <authorList>
            <person name="Whitman W."/>
        </authorList>
    </citation>
    <scope>NUCLEOTIDE SEQUENCE [LARGE SCALE GENOMIC DNA]</scope>
    <source>
        <strain evidence="2 3">CECT 3265</strain>
    </source>
</reference>